<evidence type="ECO:0000313" key="7">
    <source>
        <dbReference type="EMBL" id="KFI20176.1"/>
    </source>
</evidence>
<dbReference type="EMBL" id="JPGN01000025">
    <property type="protein sequence ID" value="KFI20176.1"/>
    <property type="molecule type" value="Genomic_DNA"/>
</dbReference>
<dbReference type="CDD" id="cd00609">
    <property type="entry name" value="AAT_like"/>
    <property type="match status" value="1"/>
</dbReference>
<sequence>MQLPLKLERQSKQTLQNQLFEQIRSLILSGKLKPGTPMPATRSLSEQLGVSRNTVLLAYDRLIAEDYLQTQEAVGTYVNSYLPPDSLVLKAPTQPLVLPEKPQSRRHPILFRGRAQKVANSQRSRLAVDFRVGRLDPHSFPIKIWRRLILRHLGAGGANLTEYRNPIGILALREAIANHLGPARGIAVTPEQIIVVSGSQQALNIVARLLIAQGTRVVTECPCYQGAAYVFESYGAQLHPVPVDQYGLQVSKLPLAPVSLAYVTPSHQYPMGSTLSLKRRVQLLDWAGQVGAYLIEDDYDSDFRHNGSPLTALAGLDPYDCVIYMGTVSKSIGAGLRLGYVLVPEELMEPAKTVKALLDNGNPWLDQAILADFISGGGYAKHLRQIRRMYLRRRDCLIAALKYHFGEVKLSGLEGGMHIVWHLPPDFPTAIEMQAIARETGVGMYALESGGAYDYGYKEYSERTLLLGYSSLPETQIRAGIAKVAAAFLKVLGNPPVKSKLASS</sequence>
<dbReference type="Gene3D" id="1.10.10.10">
    <property type="entry name" value="Winged helix-like DNA-binding domain superfamily/Winged helix DNA-binding domain"/>
    <property type="match status" value="1"/>
</dbReference>
<protein>
    <submittedName>
        <fullName evidence="7">Transcriptional regulator</fullName>
    </submittedName>
</protein>
<evidence type="ECO:0000259" key="6">
    <source>
        <dbReference type="PROSITE" id="PS50949"/>
    </source>
</evidence>
<dbReference type="InterPro" id="IPR036390">
    <property type="entry name" value="WH_DNA-bd_sf"/>
</dbReference>
<gene>
    <name evidence="7" type="ORF">IB75_04505</name>
</gene>
<accession>A0A0E2Z4P4</accession>
<dbReference type="SUPFAM" id="SSF53383">
    <property type="entry name" value="PLP-dependent transferases"/>
    <property type="match status" value="1"/>
</dbReference>
<dbReference type="SUPFAM" id="SSF46785">
    <property type="entry name" value="Winged helix' DNA-binding domain"/>
    <property type="match status" value="1"/>
</dbReference>
<evidence type="ECO:0000256" key="2">
    <source>
        <dbReference type="ARBA" id="ARBA00022898"/>
    </source>
</evidence>
<dbReference type="PANTHER" id="PTHR46577">
    <property type="entry name" value="HTH-TYPE TRANSCRIPTIONAL REGULATORY PROTEIN GABR"/>
    <property type="match status" value="1"/>
</dbReference>
<comment type="similarity">
    <text evidence="1">In the C-terminal section; belongs to the class-I pyridoxal-phosphate-dependent aminotransferase family.</text>
</comment>
<dbReference type="InterPro" id="IPR015421">
    <property type="entry name" value="PyrdxlP-dep_Trfase_major"/>
</dbReference>
<evidence type="ECO:0000256" key="1">
    <source>
        <dbReference type="ARBA" id="ARBA00005384"/>
    </source>
</evidence>
<dbReference type="InterPro" id="IPR004839">
    <property type="entry name" value="Aminotransferase_I/II_large"/>
</dbReference>
<keyword evidence="2" id="KW-0663">Pyridoxal phosphate</keyword>
<dbReference type="Proteomes" id="UP000028839">
    <property type="component" value="Unassembled WGS sequence"/>
</dbReference>
<organism evidence="7 8">
    <name type="scientific">Nitrosococcus oceani C-27</name>
    <dbReference type="NCBI Taxonomy" id="314279"/>
    <lineage>
        <taxon>Bacteria</taxon>
        <taxon>Pseudomonadati</taxon>
        <taxon>Pseudomonadota</taxon>
        <taxon>Gammaproteobacteria</taxon>
        <taxon>Chromatiales</taxon>
        <taxon>Chromatiaceae</taxon>
        <taxon>Nitrosococcus</taxon>
    </lineage>
</organism>
<comment type="caution">
    <text evidence="7">The sequence shown here is derived from an EMBL/GenBank/DDBJ whole genome shotgun (WGS) entry which is preliminary data.</text>
</comment>
<dbReference type="AlphaFoldDB" id="A0A0E2Z4P4"/>
<dbReference type="PANTHER" id="PTHR46577:SF1">
    <property type="entry name" value="HTH-TYPE TRANSCRIPTIONAL REGULATORY PROTEIN GABR"/>
    <property type="match status" value="1"/>
</dbReference>
<keyword evidence="3" id="KW-0805">Transcription regulation</keyword>
<dbReference type="GO" id="GO:0003677">
    <property type="term" value="F:DNA binding"/>
    <property type="evidence" value="ECO:0007669"/>
    <property type="project" value="UniProtKB-KW"/>
</dbReference>
<dbReference type="Pfam" id="PF00155">
    <property type="entry name" value="Aminotran_1_2"/>
    <property type="match status" value="1"/>
</dbReference>
<evidence type="ECO:0000256" key="4">
    <source>
        <dbReference type="ARBA" id="ARBA00023125"/>
    </source>
</evidence>
<feature type="domain" description="HTH gntR-type" evidence="6">
    <location>
        <begin position="13"/>
        <end position="81"/>
    </location>
</feature>
<dbReference type="SMART" id="SM00345">
    <property type="entry name" value="HTH_GNTR"/>
    <property type="match status" value="1"/>
</dbReference>
<reference evidence="7 8" key="1">
    <citation type="submission" date="2014-07" db="EMBL/GenBank/DDBJ databases">
        <title>Comparative analysis of Nitrosococcus oceani genome inventories of strains from Pacific and Atlantic gyres.</title>
        <authorList>
            <person name="Lim C.K."/>
            <person name="Wang L."/>
            <person name="Sayavedra-Soto L.A."/>
            <person name="Klotz M.G."/>
        </authorList>
    </citation>
    <scope>NUCLEOTIDE SEQUENCE [LARGE SCALE GENOMIC DNA]</scope>
    <source>
        <strain evidence="7 8">C-27</strain>
    </source>
</reference>
<dbReference type="InterPro" id="IPR015424">
    <property type="entry name" value="PyrdxlP-dep_Trfase"/>
</dbReference>
<dbReference type="CDD" id="cd07377">
    <property type="entry name" value="WHTH_GntR"/>
    <property type="match status" value="1"/>
</dbReference>
<dbReference type="InterPro" id="IPR000524">
    <property type="entry name" value="Tscrpt_reg_HTH_GntR"/>
</dbReference>
<evidence type="ECO:0000256" key="5">
    <source>
        <dbReference type="ARBA" id="ARBA00023163"/>
    </source>
</evidence>
<proteinExistence type="inferred from homology"/>
<dbReference type="InterPro" id="IPR036388">
    <property type="entry name" value="WH-like_DNA-bd_sf"/>
</dbReference>
<dbReference type="GO" id="GO:0003700">
    <property type="term" value="F:DNA-binding transcription factor activity"/>
    <property type="evidence" value="ECO:0007669"/>
    <property type="project" value="InterPro"/>
</dbReference>
<evidence type="ECO:0000313" key="8">
    <source>
        <dbReference type="Proteomes" id="UP000028839"/>
    </source>
</evidence>
<dbReference type="InterPro" id="IPR051446">
    <property type="entry name" value="HTH_trans_reg/aminotransferase"/>
</dbReference>
<dbReference type="PROSITE" id="PS50949">
    <property type="entry name" value="HTH_GNTR"/>
    <property type="match status" value="1"/>
</dbReference>
<keyword evidence="5" id="KW-0804">Transcription</keyword>
<dbReference type="Gene3D" id="3.40.640.10">
    <property type="entry name" value="Type I PLP-dependent aspartate aminotransferase-like (Major domain)"/>
    <property type="match status" value="1"/>
</dbReference>
<dbReference type="OrthoDB" id="9808770at2"/>
<dbReference type="HOGENOM" id="CLU_017584_0_1_6"/>
<dbReference type="GO" id="GO:0030170">
    <property type="term" value="F:pyridoxal phosphate binding"/>
    <property type="evidence" value="ECO:0007669"/>
    <property type="project" value="InterPro"/>
</dbReference>
<name>A0A0E2Z4P4_9GAMM</name>
<dbReference type="Pfam" id="PF00392">
    <property type="entry name" value="GntR"/>
    <property type="match status" value="1"/>
</dbReference>
<evidence type="ECO:0000256" key="3">
    <source>
        <dbReference type="ARBA" id="ARBA00023015"/>
    </source>
</evidence>
<keyword evidence="4" id="KW-0238">DNA-binding</keyword>